<keyword evidence="13 19" id="KW-1133">Transmembrane helix</keyword>
<evidence type="ECO:0000256" key="15">
    <source>
        <dbReference type="ARBA" id="ARBA00023136"/>
    </source>
</evidence>
<keyword evidence="17" id="KW-1208">Phospholipid metabolism</keyword>
<dbReference type="Proteomes" id="UP000265742">
    <property type="component" value="Unassembled WGS sequence"/>
</dbReference>
<evidence type="ECO:0000256" key="19">
    <source>
        <dbReference type="SAM" id="Phobius"/>
    </source>
</evidence>
<dbReference type="EC" id="2.7.7.41" evidence="6 18"/>
<dbReference type="OrthoDB" id="9799199at2"/>
<protein>
    <recommendedName>
        <fullName evidence="7 18">Phosphatidate cytidylyltransferase</fullName>
        <ecNumber evidence="6 18">2.7.7.41</ecNumber>
    </recommendedName>
</protein>
<evidence type="ECO:0000256" key="5">
    <source>
        <dbReference type="ARBA" id="ARBA00010185"/>
    </source>
</evidence>
<keyword evidence="14" id="KW-0443">Lipid metabolism</keyword>
<organism evidence="20 21">
    <name type="scientific">Amnibacterium setariae</name>
    <dbReference type="NCBI Taxonomy" id="2306585"/>
    <lineage>
        <taxon>Bacteria</taxon>
        <taxon>Bacillati</taxon>
        <taxon>Actinomycetota</taxon>
        <taxon>Actinomycetes</taxon>
        <taxon>Micrococcales</taxon>
        <taxon>Microbacteriaceae</taxon>
        <taxon>Amnibacterium</taxon>
    </lineage>
</organism>
<evidence type="ECO:0000256" key="6">
    <source>
        <dbReference type="ARBA" id="ARBA00012487"/>
    </source>
</evidence>
<evidence type="ECO:0000256" key="2">
    <source>
        <dbReference type="ARBA" id="ARBA00004651"/>
    </source>
</evidence>
<dbReference type="PANTHER" id="PTHR46382:SF1">
    <property type="entry name" value="PHOSPHATIDATE CYTIDYLYLTRANSFERASE"/>
    <property type="match status" value="1"/>
</dbReference>
<comment type="catalytic activity">
    <reaction evidence="1 18">
        <text>a 1,2-diacyl-sn-glycero-3-phosphate + CTP + H(+) = a CDP-1,2-diacyl-sn-glycerol + diphosphate</text>
        <dbReference type="Rhea" id="RHEA:16229"/>
        <dbReference type="ChEBI" id="CHEBI:15378"/>
        <dbReference type="ChEBI" id="CHEBI:33019"/>
        <dbReference type="ChEBI" id="CHEBI:37563"/>
        <dbReference type="ChEBI" id="CHEBI:58332"/>
        <dbReference type="ChEBI" id="CHEBI:58608"/>
        <dbReference type="EC" id="2.7.7.41"/>
    </reaction>
</comment>
<feature type="transmembrane region" description="Helical" evidence="19">
    <location>
        <begin position="148"/>
        <end position="166"/>
    </location>
</feature>
<evidence type="ECO:0000256" key="9">
    <source>
        <dbReference type="ARBA" id="ARBA00022516"/>
    </source>
</evidence>
<evidence type="ECO:0000256" key="18">
    <source>
        <dbReference type="RuleBase" id="RU003938"/>
    </source>
</evidence>
<keyword evidence="8" id="KW-1003">Cell membrane</keyword>
<keyword evidence="16" id="KW-0594">Phospholipid biosynthesis</keyword>
<evidence type="ECO:0000313" key="20">
    <source>
        <dbReference type="EMBL" id="RIX28341.1"/>
    </source>
</evidence>
<name>A0A3A1TXP4_9MICO</name>
<comment type="pathway">
    <text evidence="3 18">Phospholipid metabolism; CDP-diacylglycerol biosynthesis; CDP-diacylglycerol from sn-glycerol 3-phosphate: step 3/3.</text>
</comment>
<keyword evidence="21" id="KW-1185">Reference proteome</keyword>
<evidence type="ECO:0000256" key="17">
    <source>
        <dbReference type="ARBA" id="ARBA00023264"/>
    </source>
</evidence>
<evidence type="ECO:0000256" key="12">
    <source>
        <dbReference type="ARBA" id="ARBA00022695"/>
    </source>
</evidence>
<feature type="transmembrane region" description="Helical" evidence="19">
    <location>
        <begin position="81"/>
        <end position="99"/>
    </location>
</feature>
<dbReference type="AlphaFoldDB" id="A0A3A1TXP4"/>
<dbReference type="GO" id="GO:0004605">
    <property type="term" value="F:phosphatidate cytidylyltransferase activity"/>
    <property type="evidence" value="ECO:0007669"/>
    <property type="project" value="UniProtKB-EC"/>
</dbReference>
<dbReference type="EMBL" id="QXTG01000002">
    <property type="protein sequence ID" value="RIX28341.1"/>
    <property type="molecule type" value="Genomic_DNA"/>
</dbReference>
<evidence type="ECO:0000256" key="14">
    <source>
        <dbReference type="ARBA" id="ARBA00023098"/>
    </source>
</evidence>
<dbReference type="PANTHER" id="PTHR46382">
    <property type="entry name" value="PHOSPHATIDATE CYTIDYLYLTRANSFERASE"/>
    <property type="match status" value="1"/>
</dbReference>
<dbReference type="InterPro" id="IPR000374">
    <property type="entry name" value="PC_trans"/>
</dbReference>
<evidence type="ECO:0000256" key="10">
    <source>
        <dbReference type="ARBA" id="ARBA00022679"/>
    </source>
</evidence>
<feature type="transmembrane region" description="Helical" evidence="19">
    <location>
        <begin position="210"/>
        <end position="229"/>
    </location>
</feature>
<reference evidence="21" key="1">
    <citation type="submission" date="2018-09" db="EMBL/GenBank/DDBJ databases">
        <authorList>
            <person name="Kim I."/>
        </authorList>
    </citation>
    <scope>NUCLEOTIDE SEQUENCE [LARGE SCALE GENOMIC DNA]</scope>
    <source>
        <strain evidence="21">DD4a</strain>
    </source>
</reference>
<dbReference type="GO" id="GO:0005886">
    <property type="term" value="C:plasma membrane"/>
    <property type="evidence" value="ECO:0007669"/>
    <property type="project" value="UniProtKB-SubCell"/>
</dbReference>
<keyword evidence="12 18" id="KW-0548">Nucleotidyltransferase</keyword>
<feature type="transmembrane region" description="Helical" evidence="19">
    <location>
        <begin position="57"/>
        <end position="75"/>
    </location>
</feature>
<accession>A0A3A1TXP4</accession>
<dbReference type="PROSITE" id="PS01315">
    <property type="entry name" value="CDS"/>
    <property type="match status" value="1"/>
</dbReference>
<feature type="transmembrane region" description="Helical" evidence="19">
    <location>
        <begin position="250"/>
        <end position="268"/>
    </location>
</feature>
<keyword evidence="9" id="KW-0444">Lipid biosynthesis</keyword>
<evidence type="ECO:0000256" key="13">
    <source>
        <dbReference type="ARBA" id="ARBA00022989"/>
    </source>
</evidence>
<proteinExistence type="inferred from homology"/>
<keyword evidence="10 18" id="KW-0808">Transferase</keyword>
<comment type="caution">
    <text evidence="20">The sequence shown here is derived from an EMBL/GenBank/DDBJ whole genome shotgun (WGS) entry which is preliminary data.</text>
</comment>
<comment type="similarity">
    <text evidence="5 18">Belongs to the CDS family.</text>
</comment>
<dbReference type="UniPathway" id="UPA00557">
    <property type="reaction ID" value="UER00614"/>
</dbReference>
<feature type="transmembrane region" description="Helical" evidence="19">
    <location>
        <begin position="274"/>
        <end position="293"/>
    </location>
</feature>
<dbReference type="GO" id="GO:0016024">
    <property type="term" value="P:CDP-diacylglycerol biosynthetic process"/>
    <property type="evidence" value="ECO:0007669"/>
    <property type="project" value="UniProtKB-UniPathway"/>
</dbReference>
<evidence type="ECO:0000256" key="1">
    <source>
        <dbReference type="ARBA" id="ARBA00001698"/>
    </source>
</evidence>
<evidence type="ECO:0000256" key="4">
    <source>
        <dbReference type="ARBA" id="ARBA00005189"/>
    </source>
</evidence>
<keyword evidence="11 18" id="KW-0812">Transmembrane</keyword>
<evidence type="ECO:0000256" key="8">
    <source>
        <dbReference type="ARBA" id="ARBA00022475"/>
    </source>
</evidence>
<evidence type="ECO:0000256" key="11">
    <source>
        <dbReference type="ARBA" id="ARBA00022692"/>
    </source>
</evidence>
<keyword evidence="15 19" id="KW-0472">Membrane</keyword>
<comment type="pathway">
    <text evidence="4">Lipid metabolism.</text>
</comment>
<dbReference type="RefSeq" id="WP_119482651.1">
    <property type="nucleotide sequence ID" value="NZ_QXTG01000002.1"/>
</dbReference>
<comment type="subcellular location">
    <subcellularLocation>
        <location evidence="2">Cell membrane</location>
        <topology evidence="2">Multi-pass membrane protein</topology>
    </subcellularLocation>
</comment>
<feature type="transmembrane region" description="Helical" evidence="19">
    <location>
        <begin position="111"/>
        <end position="128"/>
    </location>
</feature>
<evidence type="ECO:0000256" key="7">
    <source>
        <dbReference type="ARBA" id="ARBA00019373"/>
    </source>
</evidence>
<evidence type="ECO:0000256" key="16">
    <source>
        <dbReference type="ARBA" id="ARBA00023209"/>
    </source>
</evidence>
<dbReference type="Pfam" id="PF01148">
    <property type="entry name" value="CTP_transf_1"/>
    <property type="match status" value="1"/>
</dbReference>
<feature type="transmembrane region" description="Helical" evidence="19">
    <location>
        <begin position="178"/>
        <end position="204"/>
    </location>
</feature>
<gene>
    <name evidence="20" type="ORF">D1781_12935</name>
</gene>
<evidence type="ECO:0000313" key="21">
    <source>
        <dbReference type="Proteomes" id="UP000265742"/>
    </source>
</evidence>
<evidence type="ECO:0000256" key="3">
    <source>
        <dbReference type="ARBA" id="ARBA00005119"/>
    </source>
</evidence>
<sequence length="339" mass="35360">MTDGGPGTGRSRRPRNSAELQEQIRATRGEIRDQVRQTRAHFDEANARLTARSGRNLVGAIGLGVGLGALVIVSLVIWKPIFVLLAMALVGFGTSELAVAVRHAGIRVPRVGAAVAGVLAVPAAYVSVLPAPDQTGAGRLPTPLVPGGWLAAVVFAVVVAVLWRLLQQPARPVAGRLLGRDLLVTAFVQLYVTGLGTSAVVLLAQRGGQWWTLAFLAVVVASDVFAYVTGLRFGKHPMAPRISPKKTWEGLAGAAVATIVLGAVLAPLLLDRPIWFGAVFGVVILATGTLGDLGESMIKRDIGVKDMSSWLPGHGGLLDRLDSVLPSAAVALALFLATA</sequence>